<keyword evidence="8" id="KW-0812">Transmembrane</keyword>
<evidence type="ECO:0000256" key="2">
    <source>
        <dbReference type="ARBA" id="ARBA00022723"/>
    </source>
</evidence>
<keyword evidence="3" id="KW-0677">Repeat</keyword>
<feature type="domain" description="C2H2-type" evidence="9">
    <location>
        <begin position="25"/>
        <end position="52"/>
    </location>
</feature>
<dbReference type="Pfam" id="PF04082">
    <property type="entry name" value="Fungal_trans"/>
    <property type="match status" value="1"/>
</dbReference>
<gene>
    <name evidence="10" type="ORF">N7456_002055</name>
</gene>
<evidence type="ECO:0000256" key="5">
    <source>
        <dbReference type="ARBA" id="ARBA00022833"/>
    </source>
</evidence>
<organism evidence="10 11">
    <name type="scientific">Penicillium angulare</name>
    <dbReference type="NCBI Taxonomy" id="116970"/>
    <lineage>
        <taxon>Eukaryota</taxon>
        <taxon>Fungi</taxon>
        <taxon>Dikarya</taxon>
        <taxon>Ascomycota</taxon>
        <taxon>Pezizomycotina</taxon>
        <taxon>Eurotiomycetes</taxon>
        <taxon>Eurotiomycetidae</taxon>
        <taxon>Eurotiales</taxon>
        <taxon>Aspergillaceae</taxon>
        <taxon>Penicillium</taxon>
    </lineage>
</organism>
<protein>
    <recommendedName>
        <fullName evidence="9">C2H2-type domain-containing protein</fullName>
    </recommendedName>
</protein>
<reference evidence="10" key="1">
    <citation type="submission" date="2022-11" db="EMBL/GenBank/DDBJ databases">
        <authorList>
            <person name="Petersen C."/>
        </authorList>
    </citation>
    <scope>NUCLEOTIDE SEQUENCE</scope>
    <source>
        <strain evidence="10">IBT 30069</strain>
    </source>
</reference>
<dbReference type="PANTHER" id="PTHR40626">
    <property type="entry name" value="MIP31509P"/>
    <property type="match status" value="1"/>
</dbReference>
<sequence>MNIQSIGVPGTSSPKRFIYANLKPFQCPKCGRHFGRQDVLGRHLRLHARNDDSEDQQLGLQGSPNDPVSAQATLSSISTDRATFSQPTDPLRPHNFAESNALLESGNLLEWLMSDIDRASVVPLPLLDFPPGMSTGIDTFSYPHSDLETEAYEAPGNTALNQIYRMIDDLSKRLNSDIHSSGFTSTFLDSCLQEFFTRILPNFPVIHKQTFSPQKTIPPLLLNMVALGSLFVCEKDSVEKGEMLWRLGHTTAATSWQTLIEIRGPWDSCDGIQLVLTALLGQTYALVSKNPDFRTTASVFHGLGFYWARSSGMYSVQDVLSKGRPNVDMSEREKDTLWKTWAASEVQRRAILGHYILDGLISQASGSPASARHLINSLGTACSDAAFSAETADEWIIEINRSEQPQIPVSEAFVRIFTNEYGANPLRLSRLSTFVIIEGLQSLVSDLHEIRGPVFGTVSQEQIVQAMLNIYQGNIISPSAQSEGQDLPTLLRWHSVFIEITAPSILIYRCLCNRYQLPQVLGGIHAKSRLEDIDLNQWVMKQDAFKAVLHAISITRLLEHLPLSQVYMIHVPTAIFTSVMVLATVCILNRNVIEIPEKHTWIDIWKGSPIPRTDQTSSSNASELTDMFGCPEHIEQTKSTTVNLLEMMNSLHVILTTVASKWGTSTQMGDIIGRLVVIAREKHNPVNSSNV</sequence>
<accession>A0A9W9KPX0</accession>
<dbReference type="InterPro" id="IPR036236">
    <property type="entry name" value="Znf_C2H2_sf"/>
</dbReference>
<dbReference type="InterPro" id="IPR051059">
    <property type="entry name" value="VerF-like"/>
</dbReference>
<proteinExistence type="predicted"/>
<keyword evidence="8" id="KW-1133">Transmembrane helix</keyword>
<keyword evidence="8" id="KW-0472">Membrane</keyword>
<dbReference type="GO" id="GO:0008270">
    <property type="term" value="F:zinc ion binding"/>
    <property type="evidence" value="ECO:0007669"/>
    <property type="project" value="UniProtKB-KW"/>
</dbReference>
<dbReference type="PROSITE" id="PS50157">
    <property type="entry name" value="ZINC_FINGER_C2H2_2"/>
    <property type="match status" value="1"/>
</dbReference>
<dbReference type="GO" id="GO:0000981">
    <property type="term" value="F:DNA-binding transcription factor activity, RNA polymerase II-specific"/>
    <property type="evidence" value="ECO:0007669"/>
    <property type="project" value="InterPro"/>
</dbReference>
<evidence type="ECO:0000259" key="9">
    <source>
        <dbReference type="PROSITE" id="PS50157"/>
    </source>
</evidence>
<keyword evidence="6" id="KW-0539">Nucleus</keyword>
<keyword evidence="11" id="KW-1185">Reference proteome</keyword>
<dbReference type="GO" id="GO:0000785">
    <property type="term" value="C:chromatin"/>
    <property type="evidence" value="ECO:0007669"/>
    <property type="project" value="TreeGrafter"/>
</dbReference>
<dbReference type="OrthoDB" id="3945418at2759"/>
<dbReference type="Gene3D" id="3.30.160.60">
    <property type="entry name" value="Classic Zinc Finger"/>
    <property type="match status" value="1"/>
</dbReference>
<name>A0A9W9KPX0_9EURO</name>
<dbReference type="CDD" id="cd12148">
    <property type="entry name" value="fungal_TF_MHR"/>
    <property type="match status" value="1"/>
</dbReference>
<dbReference type="Proteomes" id="UP001149165">
    <property type="component" value="Unassembled WGS sequence"/>
</dbReference>
<dbReference type="GO" id="GO:0006351">
    <property type="term" value="P:DNA-templated transcription"/>
    <property type="evidence" value="ECO:0007669"/>
    <property type="project" value="InterPro"/>
</dbReference>
<dbReference type="EMBL" id="JAPQKH010000002">
    <property type="protein sequence ID" value="KAJ5113521.1"/>
    <property type="molecule type" value="Genomic_DNA"/>
</dbReference>
<keyword evidence="5" id="KW-0862">Zinc</keyword>
<dbReference type="GO" id="GO:0005634">
    <property type="term" value="C:nucleus"/>
    <property type="evidence" value="ECO:0007669"/>
    <property type="project" value="UniProtKB-SubCell"/>
</dbReference>
<dbReference type="GO" id="GO:0000978">
    <property type="term" value="F:RNA polymerase II cis-regulatory region sequence-specific DNA binding"/>
    <property type="evidence" value="ECO:0007669"/>
    <property type="project" value="InterPro"/>
</dbReference>
<dbReference type="AlphaFoldDB" id="A0A9W9KPX0"/>
<evidence type="ECO:0000256" key="1">
    <source>
        <dbReference type="ARBA" id="ARBA00004123"/>
    </source>
</evidence>
<evidence type="ECO:0000256" key="4">
    <source>
        <dbReference type="ARBA" id="ARBA00022771"/>
    </source>
</evidence>
<dbReference type="FunFam" id="3.30.160.60:FF:000100">
    <property type="entry name" value="Zinc finger 45-like"/>
    <property type="match status" value="1"/>
</dbReference>
<evidence type="ECO:0000256" key="3">
    <source>
        <dbReference type="ARBA" id="ARBA00022737"/>
    </source>
</evidence>
<dbReference type="SUPFAM" id="SSF57667">
    <property type="entry name" value="beta-beta-alpha zinc fingers"/>
    <property type="match status" value="1"/>
</dbReference>
<keyword evidence="4 7" id="KW-0863">Zinc-finger</keyword>
<evidence type="ECO:0000313" key="10">
    <source>
        <dbReference type="EMBL" id="KAJ5113521.1"/>
    </source>
</evidence>
<dbReference type="SMART" id="SM00355">
    <property type="entry name" value="ZnF_C2H2"/>
    <property type="match status" value="1"/>
</dbReference>
<feature type="transmembrane region" description="Helical" evidence="8">
    <location>
        <begin position="567"/>
        <end position="588"/>
    </location>
</feature>
<dbReference type="PANTHER" id="PTHR40626:SF14">
    <property type="entry name" value="C2H2 TYPE ZINC FINGER DOMAIN PROTEIN (AFU_ORTHOLOGUE AFUA_1G02360)"/>
    <property type="match status" value="1"/>
</dbReference>
<evidence type="ECO:0000256" key="7">
    <source>
        <dbReference type="PROSITE-ProRule" id="PRU00042"/>
    </source>
</evidence>
<comment type="subcellular location">
    <subcellularLocation>
        <location evidence="1">Nucleus</location>
    </subcellularLocation>
</comment>
<reference evidence="10" key="2">
    <citation type="journal article" date="2023" name="IMA Fungus">
        <title>Comparative genomic study of the Penicillium genus elucidates a diverse pangenome and 15 lateral gene transfer events.</title>
        <authorList>
            <person name="Petersen C."/>
            <person name="Sorensen T."/>
            <person name="Nielsen M.R."/>
            <person name="Sondergaard T.E."/>
            <person name="Sorensen J.L."/>
            <person name="Fitzpatrick D.A."/>
            <person name="Frisvad J.C."/>
            <person name="Nielsen K.L."/>
        </authorList>
    </citation>
    <scope>NUCLEOTIDE SEQUENCE</scope>
    <source>
        <strain evidence="10">IBT 30069</strain>
    </source>
</reference>
<comment type="caution">
    <text evidence="10">The sequence shown here is derived from an EMBL/GenBank/DDBJ whole genome shotgun (WGS) entry which is preliminary data.</text>
</comment>
<evidence type="ECO:0000256" key="6">
    <source>
        <dbReference type="ARBA" id="ARBA00023242"/>
    </source>
</evidence>
<evidence type="ECO:0000313" key="11">
    <source>
        <dbReference type="Proteomes" id="UP001149165"/>
    </source>
</evidence>
<keyword evidence="2" id="KW-0479">Metal-binding</keyword>
<dbReference type="InterPro" id="IPR007219">
    <property type="entry name" value="XnlR_reg_dom"/>
</dbReference>
<dbReference type="PROSITE" id="PS00028">
    <property type="entry name" value="ZINC_FINGER_C2H2_1"/>
    <property type="match status" value="1"/>
</dbReference>
<evidence type="ECO:0000256" key="8">
    <source>
        <dbReference type="SAM" id="Phobius"/>
    </source>
</evidence>
<dbReference type="InterPro" id="IPR013087">
    <property type="entry name" value="Znf_C2H2_type"/>
</dbReference>